<feature type="transmembrane region" description="Helical" evidence="2">
    <location>
        <begin position="34"/>
        <end position="57"/>
    </location>
</feature>
<reference evidence="4" key="1">
    <citation type="submission" date="2016-06" db="EMBL/GenBank/DDBJ databases">
        <title>Parallel loss of symbiosis genes in relatives of nitrogen-fixing non-legume Parasponia.</title>
        <authorList>
            <person name="Van Velzen R."/>
            <person name="Holmer R."/>
            <person name="Bu F."/>
            <person name="Rutten L."/>
            <person name="Van Zeijl A."/>
            <person name="Liu W."/>
            <person name="Santuari L."/>
            <person name="Cao Q."/>
            <person name="Sharma T."/>
            <person name="Shen D."/>
            <person name="Roswanjaya Y."/>
            <person name="Wardhani T."/>
            <person name="Kalhor M.S."/>
            <person name="Jansen J."/>
            <person name="Van den Hoogen J."/>
            <person name="Gungor B."/>
            <person name="Hartog M."/>
            <person name="Hontelez J."/>
            <person name="Verver J."/>
            <person name="Yang W.-C."/>
            <person name="Schijlen E."/>
            <person name="Repin R."/>
            <person name="Schilthuizen M."/>
            <person name="Schranz E."/>
            <person name="Heidstra R."/>
            <person name="Miyata K."/>
            <person name="Fedorova E."/>
            <person name="Kohlen W."/>
            <person name="Bisseling T."/>
            <person name="Smit S."/>
            <person name="Geurts R."/>
        </authorList>
    </citation>
    <scope>NUCLEOTIDE SEQUENCE [LARGE SCALE GENOMIC DNA]</scope>
    <source>
        <strain evidence="4">cv. RG33-2</strain>
    </source>
</reference>
<feature type="region of interest" description="Disordered" evidence="1">
    <location>
        <begin position="59"/>
        <end position="94"/>
    </location>
</feature>
<dbReference type="AlphaFoldDB" id="A0A2P5EE82"/>
<evidence type="ECO:0008006" key="5">
    <source>
        <dbReference type="Google" id="ProtNLM"/>
    </source>
</evidence>
<keyword evidence="2" id="KW-0472">Membrane</keyword>
<name>A0A2P5EE82_TREOI</name>
<organism evidence="3 4">
    <name type="scientific">Trema orientale</name>
    <name type="common">Charcoal tree</name>
    <name type="synonym">Celtis orientalis</name>
    <dbReference type="NCBI Taxonomy" id="63057"/>
    <lineage>
        <taxon>Eukaryota</taxon>
        <taxon>Viridiplantae</taxon>
        <taxon>Streptophyta</taxon>
        <taxon>Embryophyta</taxon>
        <taxon>Tracheophyta</taxon>
        <taxon>Spermatophyta</taxon>
        <taxon>Magnoliopsida</taxon>
        <taxon>eudicotyledons</taxon>
        <taxon>Gunneridae</taxon>
        <taxon>Pentapetalae</taxon>
        <taxon>rosids</taxon>
        <taxon>fabids</taxon>
        <taxon>Rosales</taxon>
        <taxon>Cannabaceae</taxon>
        <taxon>Trema</taxon>
    </lineage>
</organism>
<sequence>MSSLFLFKYKFLLLKDVLKDLLEHMSFFHKKPKLVIVFITIVWFVGKIFVLFTRYVYPQAKPPTPEKERKSLRMSTPTPWSFSSSRLKPSGANS</sequence>
<evidence type="ECO:0000313" key="4">
    <source>
        <dbReference type="Proteomes" id="UP000237000"/>
    </source>
</evidence>
<keyword evidence="2" id="KW-1133">Transmembrane helix</keyword>
<evidence type="ECO:0000256" key="1">
    <source>
        <dbReference type="SAM" id="MobiDB-lite"/>
    </source>
</evidence>
<comment type="caution">
    <text evidence="3">The sequence shown here is derived from an EMBL/GenBank/DDBJ whole genome shotgun (WGS) entry which is preliminary data.</text>
</comment>
<keyword evidence="2" id="KW-0812">Transmembrane</keyword>
<keyword evidence="4" id="KW-1185">Reference proteome</keyword>
<dbReference type="Proteomes" id="UP000237000">
    <property type="component" value="Unassembled WGS sequence"/>
</dbReference>
<protein>
    <recommendedName>
        <fullName evidence="5">Transmembrane protein</fullName>
    </recommendedName>
</protein>
<proteinExistence type="predicted"/>
<evidence type="ECO:0000313" key="3">
    <source>
        <dbReference type="EMBL" id="PON83847.1"/>
    </source>
</evidence>
<dbReference type="OrthoDB" id="10430573at2759"/>
<feature type="compositionally biased region" description="Polar residues" evidence="1">
    <location>
        <begin position="73"/>
        <end position="94"/>
    </location>
</feature>
<dbReference type="InParanoid" id="A0A2P5EE82"/>
<dbReference type="EMBL" id="JXTC01000172">
    <property type="protein sequence ID" value="PON83847.1"/>
    <property type="molecule type" value="Genomic_DNA"/>
</dbReference>
<gene>
    <name evidence="3" type="ORF">TorRG33x02_203980</name>
</gene>
<accession>A0A2P5EE82</accession>
<evidence type="ECO:0000256" key="2">
    <source>
        <dbReference type="SAM" id="Phobius"/>
    </source>
</evidence>